<dbReference type="PATRIC" id="fig|1423775.4.peg.1122"/>
<dbReference type="Gene3D" id="1.20.1530.20">
    <property type="match status" value="1"/>
</dbReference>
<dbReference type="EMBL" id="AZDZ01000002">
    <property type="protein sequence ID" value="KRK80958.1"/>
    <property type="molecule type" value="Genomic_DNA"/>
</dbReference>
<dbReference type="OrthoDB" id="9798064at2"/>
<dbReference type="GO" id="GO:0055085">
    <property type="term" value="P:transmembrane transport"/>
    <property type="evidence" value="ECO:0007669"/>
    <property type="project" value="InterPro"/>
</dbReference>
<dbReference type="Pfam" id="PF03547">
    <property type="entry name" value="Mem_trans"/>
    <property type="match status" value="1"/>
</dbReference>
<feature type="transmembrane region" description="Helical" evidence="8">
    <location>
        <begin position="169"/>
        <end position="188"/>
    </location>
</feature>
<feature type="transmembrane region" description="Helical" evidence="8">
    <location>
        <begin position="288"/>
        <end position="311"/>
    </location>
</feature>
<organism evidence="9 10">
    <name type="scientific">Companilactobacillus nodensis DSM 19682 = JCM 14932 = NBRC 107160</name>
    <dbReference type="NCBI Taxonomy" id="1423775"/>
    <lineage>
        <taxon>Bacteria</taxon>
        <taxon>Bacillati</taxon>
        <taxon>Bacillota</taxon>
        <taxon>Bacilli</taxon>
        <taxon>Lactobacillales</taxon>
        <taxon>Lactobacillaceae</taxon>
        <taxon>Companilactobacillus</taxon>
    </lineage>
</organism>
<feature type="transmembrane region" description="Helical" evidence="8">
    <location>
        <begin position="200"/>
        <end position="220"/>
    </location>
</feature>
<feature type="transmembrane region" description="Helical" evidence="8">
    <location>
        <begin position="128"/>
        <end position="149"/>
    </location>
</feature>
<reference evidence="9 10" key="1">
    <citation type="journal article" date="2015" name="Genome Announc.">
        <title>Expanding the biotechnology potential of lactobacilli through comparative genomics of 213 strains and associated genera.</title>
        <authorList>
            <person name="Sun Z."/>
            <person name="Harris H.M."/>
            <person name="McCann A."/>
            <person name="Guo C."/>
            <person name="Argimon S."/>
            <person name="Zhang W."/>
            <person name="Yang X."/>
            <person name="Jeffery I.B."/>
            <person name="Cooney J.C."/>
            <person name="Kagawa T.F."/>
            <person name="Liu W."/>
            <person name="Song Y."/>
            <person name="Salvetti E."/>
            <person name="Wrobel A."/>
            <person name="Rasinkangas P."/>
            <person name="Parkhill J."/>
            <person name="Rea M.C."/>
            <person name="O'Sullivan O."/>
            <person name="Ritari J."/>
            <person name="Douillard F.P."/>
            <person name="Paul Ross R."/>
            <person name="Yang R."/>
            <person name="Briner A.E."/>
            <person name="Felis G.E."/>
            <person name="de Vos W.M."/>
            <person name="Barrangou R."/>
            <person name="Klaenhammer T.R."/>
            <person name="Caufield P.W."/>
            <person name="Cui Y."/>
            <person name="Zhang H."/>
            <person name="O'Toole P.W."/>
        </authorList>
    </citation>
    <scope>NUCLEOTIDE SEQUENCE [LARGE SCALE GENOMIC DNA]</scope>
    <source>
        <strain evidence="9 10">DSM 19682</strain>
    </source>
</reference>
<comment type="caution">
    <text evidence="9">The sequence shown here is derived from an EMBL/GenBank/DDBJ whole genome shotgun (WGS) entry which is preliminary data.</text>
</comment>
<evidence type="ECO:0000256" key="1">
    <source>
        <dbReference type="ARBA" id="ARBA00004651"/>
    </source>
</evidence>
<dbReference type="Proteomes" id="UP000051248">
    <property type="component" value="Unassembled WGS sequence"/>
</dbReference>
<comment type="similarity">
    <text evidence="2">Belongs to the auxin efflux carrier (TC 2.A.69) family.</text>
</comment>
<proteinExistence type="inferred from homology"/>
<feature type="transmembrane region" description="Helical" evidence="8">
    <location>
        <begin position="232"/>
        <end position="253"/>
    </location>
</feature>
<dbReference type="AlphaFoldDB" id="A0A0R1KBC8"/>
<keyword evidence="6 8" id="KW-1133">Transmembrane helix</keyword>
<name>A0A0R1KBC8_9LACO</name>
<evidence type="ECO:0000256" key="5">
    <source>
        <dbReference type="ARBA" id="ARBA00022692"/>
    </source>
</evidence>
<dbReference type="InterPro" id="IPR038770">
    <property type="entry name" value="Na+/solute_symporter_sf"/>
</dbReference>
<keyword evidence="7 8" id="KW-0472">Membrane</keyword>
<dbReference type="PANTHER" id="PTHR36838">
    <property type="entry name" value="AUXIN EFFLUX CARRIER FAMILY PROTEIN"/>
    <property type="match status" value="1"/>
</dbReference>
<dbReference type="STRING" id="1423775.FD03_GL001093"/>
<evidence type="ECO:0000256" key="6">
    <source>
        <dbReference type="ARBA" id="ARBA00022989"/>
    </source>
</evidence>
<feature type="transmembrane region" description="Helical" evidence="8">
    <location>
        <begin position="67"/>
        <end position="89"/>
    </location>
</feature>
<comment type="subcellular location">
    <subcellularLocation>
        <location evidence="1">Cell membrane</location>
        <topology evidence="1">Multi-pass membrane protein</topology>
    </subcellularLocation>
</comment>
<evidence type="ECO:0000313" key="10">
    <source>
        <dbReference type="Proteomes" id="UP000051248"/>
    </source>
</evidence>
<sequence>MGVFFQSVQGILIIIVLIAVGYFLARQDWFSDDATKLIAKLVTQVALPAYMIYTITSDFTAGKLIKLLPNLVIPCLSMTILIGISVIMIKILHIDKDHQGLFSSMFFNSNTVFVGLPVNMALFGSQSLPYVLVYYMANTTFFWTLGTYLIQVDGEKKGSFNWRTTLSKLFSPPLMGFIIGLILVILHIQLPTFLMSDFQYIGNLTIPLSMIFIGISIYNAGLTNIALHRENVGILFGRFICAPLLMSFLFLFIPGPALMKQVFIIQAAMPVMTNAPVVAKLYHADANYAAIMVTETTILSLFVVPVLMMIIK</sequence>
<evidence type="ECO:0000256" key="3">
    <source>
        <dbReference type="ARBA" id="ARBA00022448"/>
    </source>
</evidence>
<evidence type="ECO:0000256" key="8">
    <source>
        <dbReference type="SAM" id="Phobius"/>
    </source>
</evidence>
<dbReference type="RefSeq" id="WP_025023559.1">
    <property type="nucleotide sequence ID" value="NZ_AZDZ01000002.1"/>
</dbReference>
<dbReference type="GO" id="GO:0005886">
    <property type="term" value="C:plasma membrane"/>
    <property type="evidence" value="ECO:0007669"/>
    <property type="project" value="UniProtKB-SubCell"/>
</dbReference>
<evidence type="ECO:0000256" key="2">
    <source>
        <dbReference type="ARBA" id="ARBA00010145"/>
    </source>
</evidence>
<protein>
    <submittedName>
        <fullName evidence="9">Malate permease</fullName>
    </submittedName>
</protein>
<evidence type="ECO:0000256" key="7">
    <source>
        <dbReference type="ARBA" id="ARBA00023136"/>
    </source>
</evidence>
<keyword evidence="5 8" id="KW-0812">Transmembrane</keyword>
<dbReference type="PANTHER" id="PTHR36838:SF1">
    <property type="entry name" value="SLR1864 PROTEIN"/>
    <property type="match status" value="1"/>
</dbReference>
<evidence type="ECO:0000313" key="9">
    <source>
        <dbReference type="EMBL" id="KRK80958.1"/>
    </source>
</evidence>
<gene>
    <name evidence="9" type="ORF">FD03_GL001093</name>
</gene>
<feature type="transmembrane region" description="Helical" evidence="8">
    <location>
        <begin position="101"/>
        <end position="122"/>
    </location>
</feature>
<keyword evidence="4" id="KW-1003">Cell membrane</keyword>
<keyword evidence="3" id="KW-0813">Transport</keyword>
<feature type="transmembrane region" description="Helical" evidence="8">
    <location>
        <begin position="6"/>
        <end position="25"/>
    </location>
</feature>
<keyword evidence="10" id="KW-1185">Reference proteome</keyword>
<feature type="transmembrane region" description="Helical" evidence="8">
    <location>
        <begin position="37"/>
        <end position="55"/>
    </location>
</feature>
<dbReference type="InterPro" id="IPR004776">
    <property type="entry name" value="Mem_transp_PIN-like"/>
</dbReference>
<dbReference type="eggNOG" id="COG0679">
    <property type="taxonomic scope" value="Bacteria"/>
</dbReference>
<evidence type="ECO:0000256" key="4">
    <source>
        <dbReference type="ARBA" id="ARBA00022475"/>
    </source>
</evidence>
<accession>A0A0R1KBC8</accession>